<dbReference type="EMBL" id="KV744856">
    <property type="protein sequence ID" value="OCK83615.1"/>
    <property type="molecule type" value="Genomic_DNA"/>
</dbReference>
<proteinExistence type="predicted"/>
<dbReference type="Proteomes" id="UP000250266">
    <property type="component" value="Unassembled WGS sequence"/>
</dbReference>
<protein>
    <submittedName>
        <fullName evidence="2">Uncharacterized protein</fullName>
    </submittedName>
</protein>
<feature type="region of interest" description="Disordered" evidence="1">
    <location>
        <begin position="1"/>
        <end position="50"/>
    </location>
</feature>
<evidence type="ECO:0000313" key="2">
    <source>
        <dbReference type="EMBL" id="OCK83615.1"/>
    </source>
</evidence>
<evidence type="ECO:0000313" key="3">
    <source>
        <dbReference type="Proteomes" id="UP000250266"/>
    </source>
</evidence>
<sequence>MSSNNSNSNQRQRATQSSNQQSSASGNKGNKGNNSANAEETSTSRLIKDGGYRNMNDFMLSYGLRMGEPDDHEEARQILEGMRRIDREQGKFQHGKDKGKRAFAVGGVEIGLRW</sequence>
<evidence type="ECO:0000256" key="1">
    <source>
        <dbReference type="SAM" id="MobiDB-lite"/>
    </source>
</evidence>
<name>A0A8E2JI88_9PEZI</name>
<dbReference type="OrthoDB" id="4232400at2759"/>
<accession>A0A8E2JI88</accession>
<gene>
    <name evidence="2" type="ORF">K432DRAFT_440684</name>
</gene>
<keyword evidence="3" id="KW-1185">Reference proteome</keyword>
<dbReference type="AlphaFoldDB" id="A0A8E2JI88"/>
<feature type="compositionally biased region" description="Low complexity" evidence="1">
    <location>
        <begin position="1"/>
        <end position="38"/>
    </location>
</feature>
<reference evidence="2 3" key="1">
    <citation type="journal article" date="2016" name="Nat. Commun.">
        <title>Ectomycorrhizal ecology is imprinted in the genome of the dominant symbiotic fungus Cenococcum geophilum.</title>
        <authorList>
            <consortium name="DOE Joint Genome Institute"/>
            <person name="Peter M."/>
            <person name="Kohler A."/>
            <person name="Ohm R.A."/>
            <person name="Kuo A."/>
            <person name="Krutzmann J."/>
            <person name="Morin E."/>
            <person name="Arend M."/>
            <person name="Barry K.W."/>
            <person name="Binder M."/>
            <person name="Choi C."/>
            <person name="Clum A."/>
            <person name="Copeland A."/>
            <person name="Grisel N."/>
            <person name="Haridas S."/>
            <person name="Kipfer T."/>
            <person name="LaButti K."/>
            <person name="Lindquist E."/>
            <person name="Lipzen A."/>
            <person name="Maire R."/>
            <person name="Meier B."/>
            <person name="Mihaltcheva S."/>
            <person name="Molinier V."/>
            <person name="Murat C."/>
            <person name="Poggeler S."/>
            <person name="Quandt C.A."/>
            <person name="Sperisen C."/>
            <person name="Tritt A."/>
            <person name="Tisserant E."/>
            <person name="Crous P.W."/>
            <person name="Henrissat B."/>
            <person name="Nehls U."/>
            <person name="Egli S."/>
            <person name="Spatafora J.W."/>
            <person name="Grigoriev I.V."/>
            <person name="Martin F.M."/>
        </authorList>
    </citation>
    <scope>NUCLEOTIDE SEQUENCE [LARGE SCALE GENOMIC DNA]</scope>
    <source>
        <strain evidence="2 3">CBS 459.81</strain>
    </source>
</reference>
<organism evidence="2 3">
    <name type="scientific">Lepidopterella palustris CBS 459.81</name>
    <dbReference type="NCBI Taxonomy" id="1314670"/>
    <lineage>
        <taxon>Eukaryota</taxon>
        <taxon>Fungi</taxon>
        <taxon>Dikarya</taxon>
        <taxon>Ascomycota</taxon>
        <taxon>Pezizomycotina</taxon>
        <taxon>Dothideomycetes</taxon>
        <taxon>Pleosporomycetidae</taxon>
        <taxon>Mytilinidiales</taxon>
        <taxon>Argynnaceae</taxon>
        <taxon>Lepidopterella</taxon>
    </lineage>
</organism>